<reference evidence="1" key="1">
    <citation type="journal article" date="2021" name="Proc. Natl. Acad. Sci. U.S.A.">
        <title>A Catalog of Tens of Thousands of Viruses from Human Metagenomes Reveals Hidden Associations with Chronic Diseases.</title>
        <authorList>
            <person name="Tisza M.J."/>
            <person name="Buck C.B."/>
        </authorList>
    </citation>
    <scope>NUCLEOTIDE SEQUENCE</scope>
    <source>
        <strain evidence="1">CtUSJ1</strain>
    </source>
</reference>
<protein>
    <submittedName>
        <fullName evidence="1">Uncharacterized protein</fullName>
    </submittedName>
</protein>
<proteinExistence type="predicted"/>
<name>A0A8S5NEF9_9CAUD</name>
<organism evidence="1">
    <name type="scientific">Podoviridae sp. ctUSJ1</name>
    <dbReference type="NCBI Taxonomy" id="2826558"/>
    <lineage>
        <taxon>Viruses</taxon>
        <taxon>Duplodnaviria</taxon>
        <taxon>Heunggongvirae</taxon>
        <taxon>Uroviricota</taxon>
        <taxon>Caudoviricetes</taxon>
    </lineage>
</organism>
<accession>A0A8S5NEF9</accession>
<sequence>MFLNSWIAMLLPLINYPKKREFPKVLFPVGVVVNNRQALAAL</sequence>
<evidence type="ECO:0000313" key="1">
    <source>
        <dbReference type="EMBL" id="DAD93213.1"/>
    </source>
</evidence>
<dbReference type="EMBL" id="BK015155">
    <property type="protein sequence ID" value="DAD93213.1"/>
    <property type="molecule type" value="Genomic_DNA"/>
</dbReference>